<organism evidence="1 2">
    <name type="scientific">Candidatus Magnetoglobus multicellularis str. Araruama</name>
    <dbReference type="NCBI Taxonomy" id="890399"/>
    <lineage>
        <taxon>Bacteria</taxon>
        <taxon>Pseudomonadati</taxon>
        <taxon>Thermodesulfobacteriota</taxon>
        <taxon>Desulfobacteria</taxon>
        <taxon>Desulfobacterales</taxon>
        <taxon>Desulfobacteraceae</taxon>
        <taxon>Candidatus Magnetoglobus</taxon>
    </lineage>
</organism>
<name>A0A1V1P361_9BACT</name>
<evidence type="ECO:0000313" key="2">
    <source>
        <dbReference type="Proteomes" id="UP000189670"/>
    </source>
</evidence>
<protein>
    <submittedName>
        <fullName evidence="1">Uncharacterized protein</fullName>
    </submittedName>
</protein>
<gene>
    <name evidence="1" type="ORF">OMM_04001</name>
</gene>
<dbReference type="Proteomes" id="UP000189670">
    <property type="component" value="Unassembled WGS sequence"/>
</dbReference>
<reference evidence="2" key="1">
    <citation type="submission" date="2012-11" db="EMBL/GenBank/DDBJ databases">
        <authorList>
            <person name="Lucero-Rivera Y.E."/>
            <person name="Tovar-Ramirez D."/>
        </authorList>
    </citation>
    <scope>NUCLEOTIDE SEQUENCE [LARGE SCALE GENOMIC DNA]</scope>
    <source>
        <strain evidence="2">Araruama</strain>
    </source>
</reference>
<proteinExistence type="predicted"/>
<dbReference type="EMBL" id="ATBP01000673">
    <property type="protein sequence ID" value="ETR69322.1"/>
    <property type="molecule type" value="Genomic_DNA"/>
</dbReference>
<evidence type="ECO:0000313" key="1">
    <source>
        <dbReference type="EMBL" id="ETR69322.1"/>
    </source>
</evidence>
<dbReference type="AlphaFoldDB" id="A0A1V1P361"/>
<sequence>MPGQEPFFSDFFAPSDAHGNDSPQVYWLNDSGRWEQITQLQTTRISHGTAYWIQCNGVSDYVGPVKVDIEQGNSLDYGQFLVEQNLHITNEYNKNFDITLEILDTTNNDGTNDIPFSRWIPLPSENAGWSAFTETLTQQYQNQETQTIRLAVRRAYLTTPGQYESILRVSSNNGIQIFIPASLTHKAEKTGLWVGTAKINQVNNPMRSENPDDPVTITPVPTASELSFRIIIHVDANGVVRLLKEIIQMWDPGNEIRTAKFVLITNESLISNYVGAALRDGQPVGRRISSAVFSFPEPLIMAGSFLSGNTISCDYEISANDPLNPFKHQFHPDHQQGYDIKRIISMEFTDYDPTNINLSVAGWGDSDMGGIYKEEIHGLHKHTLYVEGNFRVHKISDIGELVQ</sequence>
<comment type="caution">
    <text evidence="1">The sequence shown here is derived from an EMBL/GenBank/DDBJ whole genome shotgun (WGS) entry which is preliminary data.</text>
</comment>
<accession>A0A1V1P361</accession>